<dbReference type="GeneID" id="99798565"/>
<name>A0A6G7LML9_9GAMM</name>
<evidence type="ECO:0000313" key="1">
    <source>
        <dbReference type="EMBL" id="QIJ03032.1"/>
    </source>
</evidence>
<evidence type="ECO:0000313" key="2">
    <source>
        <dbReference type="Proteomes" id="UP000502117"/>
    </source>
</evidence>
<sequence length="67" mass="7672">MSFAGRNRVGIITIFYHFWHKNDAIGKILFIYLALDHQGLNGANQHFKPKFSTDAEKYRLDSEQGGS</sequence>
<gene>
    <name evidence="1" type="ORF">GII14_01800</name>
</gene>
<organism evidence="1 2">
    <name type="scientific">Shewanella chilikensis</name>
    <dbReference type="NCBI Taxonomy" id="558541"/>
    <lineage>
        <taxon>Bacteria</taxon>
        <taxon>Pseudomonadati</taxon>
        <taxon>Pseudomonadota</taxon>
        <taxon>Gammaproteobacteria</taxon>
        <taxon>Alteromonadales</taxon>
        <taxon>Shewanellaceae</taxon>
        <taxon>Shewanella</taxon>
    </lineage>
</organism>
<dbReference type="KEGG" id="schk:GII14_01800"/>
<dbReference type="RefSeq" id="WP_146144605.1">
    <property type="nucleotide sequence ID" value="NZ_BMXX01000030.1"/>
</dbReference>
<protein>
    <submittedName>
        <fullName evidence="1">Uncharacterized protein</fullName>
    </submittedName>
</protein>
<dbReference type="EMBL" id="CP045857">
    <property type="protein sequence ID" value="QIJ03032.1"/>
    <property type="molecule type" value="Genomic_DNA"/>
</dbReference>
<dbReference type="Proteomes" id="UP000502117">
    <property type="component" value="Chromosome"/>
</dbReference>
<proteinExistence type="predicted"/>
<accession>A0A6G7LML9</accession>
<reference evidence="1 2" key="1">
    <citation type="submission" date="2019-11" db="EMBL/GenBank/DDBJ databases">
        <title>Complete Genome Sequence of Shewanella chilikensis Strain DC57, Isolated from Corroded Seal Rings at a floating production facility in Australia.</title>
        <authorList>
            <person name="Salgar-Chaparro S.J."/>
            <person name="Castillo-Villamizar G.A."/>
            <person name="Poehlein A."/>
            <person name="Daniel R."/>
            <person name="Machuca L."/>
        </authorList>
    </citation>
    <scope>NUCLEOTIDE SEQUENCE [LARGE SCALE GENOMIC DNA]</scope>
    <source>
        <strain evidence="1 2">DC57</strain>
    </source>
</reference>
<dbReference type="AlphaFoldDB" id="A0A6G7LML9"/>